<dbReference type="EMBL" id="GL732564">
    <property type="protein sequence ID" value="EFX77091.1"/>
    <property type="molecule type" value="Genomic_DNA"/>
</dbReference>
<dbReference type="KEGG" id="dpx:DAPPUDRAFT_321671"/>
<feature type="compositionally biased region" description="Polar residues" evidence="1">
    <location>
        <begin position="281"/>
        <end position="291"/>
    </location>
</feature>
<dbReference type="InParanoid" id="E9GTJ1"/>
<dbReference type="HOGENOM" id="CLU_455810_0_0_1"/>
<proteinExistence type="predicted"/>
<accession>E9GTJ1</accession>
<keyword evidence="3" id="KW-1185">Reference proteome</keyword>
<reference evidence="2 3" key="1">
    <citation type="journal article" date="2011" name="Science">
        <title>The ecoresponsive genome of Daphnia pulex.</title>
        <authorList>
            <person name="Colbourne J.K."/>
            <person name="Pfrender M.E."/>
            <person name="Gilbert D."/>
            <person name="Thomas W.K."/>
            <person name="Tucker A."/>
            <person name="Oakley T.H."/>
            <person name="Tokishita S."/>
            <person name="Aerts A."/>
            <person name="Arnold G.J."/>
            <person name="Basu M.K."/>
            <person name="Bauer D.J."/>
            <person name="Caceres C.E."/>
            <person name="Carmel L."/>
            <person name="Casola C."/>
            <person name="Choi J.H."/>
            <person name="Detter J.C."/>
            <person name="Dong Q."/>
            <person name="Dusheyko S."/>
            <person name="Eads B.D."/>
            <person name="Frohlich T."/>
            <person name="Geiler-Samerotte K.A."/>
            <person name="Gerlach D."/>
            <person name="Hatcher P."/>
            <person name="Jogdeo S."/>
            <person name="Krijgsveld J."/>
            <person name="Kriventseva E.V."/>
            <person name="Kultz D."/>
            <person name="Laforsch C."/>
            <person name="Lindquist E."/>
            <person name="Lopez J."/>
            <person name="Manak J.R."/>
            <person name="Muller J."/>
            <person name="Pangilinan J."/>
            <person name="Patwardhan R.P."/>
            <person name="Pitluck S."/>
            <person name="Pritham E.J."/>
            <person name="Rechtsteiner A."/>
            <person name="Rho M."/>
            <person name="Rogozin I.B."/>
            <person name="Sakarya O."/>
            <person name="Salamov A."/>
            <person name="Schaack S."/>
            <person name="Shapiro H."/>
            <person name="Shiga Y."/>
            <person name="Skalitzky C."/>
            <person name="Smith Z."/>
            <person name="Souvorov A."/>
            <person name="Sung W."/>
            <person name="Tang Z."/>
            <person name="Tsuchiya D."/>
            <person name="Tu H."/>
            <person name="Vos H."/>
            <person name="Wang M."/>
            <person name="Wolf Y.I."/>
            <person name="Yamagata H."/>
            <person name="Yamada T."/>
            <person name="Ye Y."/>
            <person name="Shaw J.R."/>
            <person name="Andrews J."/>
            <person name="Crease T.J."/>
            <person name="Tang H."/>
            <person name="Lucas S.M."/>
            <person name="Robertson H.M."/>
            <person name="Bork P."/>
            <person name="Koonin E.V."/>
            <person name="Zdobnov E.M."/>
            <person name="Grigoriev I.V."/>
            <person name="Lynch M."/>
            <person name="Boore J.L."/>
        </authorList>
    </citation>
    <scope>NUCLEOTIDE SEQUENCE [LARGE SCALE GENOMIC DNA]</scope>
</reference>
<feature type="region of interest" description="Disordered" evidence="1">
    <location>
        <begin position="391"/>
        <end position="410"/>
    </location>
</feature>
<feature type="region of interest" description="Disordered" evidence="1">
    <location>
        <begin position="90"/>
        <end position="141"/>
    </location>
</feature>
<feature type="compositionally biased region" description="Polar residues" evidence="1">
    <location>
        <begin position="298"/>
        <end position="307"/>
    </location>
</feature>
<feature type="region of interest" description="Disordered" evidence="1">
    <location>
        <begin position="534"/>
        <end position="555"/>
    </location>
</feature>
<feature type="compositionally biased region" description="Low complexity" evidence="1">
    <location>
        <begin position="540"/>
        <end position="550"/>
    </location>
</feature>
<gene>
    <name evidence="2" type="ORF">DAPPUDRAFT_321671</name>
</gene>
<protein>
    <submittedName>
        <fullName evidence="2">Uncharacterized protein</fullName>
    </submittedName>
</protein>
<feature type="compositionally biased region" description="Polar residues" evidence="1">
    <location>
        <begin position="93"/>
        <end position="121"/>
    </location>
</feature>
<feature type="region of interest" description="Disordered" evidence="1">
    <location>
        <begin position="280"/>
        <end position="316"/>
    </location>
</feature>
<name>E9GTJ1_DAPPU</name>
<feature type="region of interest" description="Disordered" evidence="1">
    <location>
        <begin position="243"/>
        <end position="264"/>
    </location>
</feature>
<evidence type="ECO:0000256" key="1">
    <source>
        <dbReference type="SAM" id="MobiDB-lite"/>
    </source>
</evidence>
<dbReference type="AlphaFoldDB" id="E9GTJ1"/>
<dbReference type="OrthoDB" id="6355317at2759"/>
<sequence length="599" mass="67278">MKDAYKEMNWSGGYKHRFRPNTEIRKTAFQQQSRIILVDLVDVKHDDLEQTDQISQNNGQKFSMIPSKVEAVSNDDISIRHFGIGTPFHNIPCGSSSDTEGSGNDELSYTNNSPKSLGQESTAEDHVTSTSEEEQTKVPLSHKVNELYEDLNPGAVLLPQESSPSGFLSNSNVECFTSPPYLNPNPYSSTPNLSFLTPVIHRENTVRHSSKDRRFCQQNWDNSNLHNLPYLTPLTNEPVIQENSIFKNRTQTDNREAPSTKNRSMFVPVDVTPAQRKQVHFYSSDQESSPRVNHFSEENQANASTPAREQYDDSSVYAPRNKDTFVTSIAGCSTPRSYYVNQHFHYPTPTLGSITTATHQENLVGFSTKDQRIPGMKDSPLQNLPCSTSINTDTKTTIPSQTTPIGSNVDNHNNSAQVNWSMFPPLVITPAQQRRVQFASSVPLQKMKVIVNNTVVPMKETSNLNTSIPGTSFPNGSSMDFSKYVSPPKQEHAVVITEGIVSEQHQYCKEETIRLVQSSSKIVTTYPVHSLIHPQGGTTNANENSNNQANPKFTTRKRKHVAFWKTSVRKKFNGRCTHHCRCRNVIRKVKIRDAETQTS</sequence>
<dbReference type="Proteomes" id="UP000000305">
    <property type="component" value="Unassembled WGS sequence"/>
</dbReference>
<evidence type="ECO:0000313" key="3">
    <source>
        <dbReference type="Proteomes" id="UP000000305"/>
    </source>
</evidence>
<organism evidence="2 3">
    <name type="scientific">Daphnia pulex</name>
    <name type="common">Water flea</name>
    <dbReference type="NCBI Taxonomy" id="6669"/>
    <lineage>
        <taxon>Eukaryota</taxon>
        <taxon>Metazoa</taxon>
        <taxon>Ecdysozoa</taxon>
        <taxon>Arthropoda</taxon>
        <taxon>Crustacea</taxon>
        <taxon>Branchiopoda</taxon>
        <taxon>Diplostraca</taxon>
        <taxon>Cladocera</taxon>
        <taxon>Anomopoda</taxon>
        <taxon>Daphniidae</taxon>
        <taxon>Daphnia</taxon>
    </lineage>
</organism>
<evidence type="ECO:0000313" key="2">
    <source>
        <dbReference type="EMBL" id="EFX77091.1"/>
    </source>
</evidence>